<dbReference type="PANTHER" id="PTHR11360:SF21">
    <property type="entry name" value="MONOCARBOXYLATE TRANSPORTER 6"/>
    <property type="match status" value="1"/>
</dbReference>
<keyword evidence="2" id="KW-0812">Transmembrane</keyword>
<feature type="domain" description="Major facilitator superfamily (MFS) profile" evidence="3">
    <location>
        <begin position="38"/>
        <end position="464"/>
    </location>
</feature>
<feature type="transmembrane region" description="Helical" evidence="2">
    <location>
        <begin position="312"/>
        <end position="332"/>
    </location>
</feature>
<evidence type="ECO:0000256" key="2">
    <source>
        <dbReference type="SAM" id="Phobius"/>
    </source>
</evidence>
<dbReference type="FunFam" id="1.20.1250.20:FF:000337">
    <property type="entry name" value="Solute carrier family 16 member 5"/>
    <property type="match status" value="1"/>
</dbReference>
<protein>
    <submittedName>
        <fullName evidence="5">Monocarboxylate transporter 6 isoform X1</fullName>
    </submittedName>
</protein>
<feature type="transmembrane region" description="Helical" evidence="2">
    <location>
        <begin position="404"/>
        <end position="423"/>
    </location>
</feature>
<evidence type="ECO:0000259" key="3">
    <source>
        <dbReference type="PROSITE" id="PS50850"/>
    </source>
</evidence>
<feature type="transmembrane region" description="Helical" evidence="2">
    <location>
        <begin position="106"/>
        <end position="125"/>
    </location>
</feature>
<dbReference type="OrthoDB" id="5667at2759"/>
<dbReference type="GO" id="GO:0016323">
    <property type="term" value="C:basolateral plasma membrane"/>
    <property type="evidence" value="ECO:0007669"/>
    <property type="project" value="TreeGrafter"/>
</dbReference>
<keyword evidence="2" id="KW-1133">Transmembrane helix</keyword>
<feature type="transmembrane region" description="Helical" evidence="2">
    <location>
        <begin position="435"/>
        <end position="456"/>
    </location>
</feature>
<dbReference type="CTD" id="9121"/>
<feature type="transmembrane region" description="Helical" evidence="2">
    <location>
        <begin position="279"/>
        <end position="300"/>
    </location>
</feature>
<feature type="transmembrane region" description="Helical" evidence="2">
    <location>
        <begin position="164"/>
        <end position="183"/>
    </location>
</feature>
<feature type="transmembrane region" description="Helical" evidence="2">
    <location>
        <begin position="79"/>
        <end position="99"/>
    </location>
</feature>
<dbReference type="OMA" id="TWGAYQT"/>
<feature type="transmembrane region" description="Helical" evidence="2">
    <location>
        <begin position="344"/>
        <end position="364"/>
    </location>
</feature>
<sequence length="503" mass="54893">MKSNTASRRCSMKKHLAKMAQEGEAAPRVSKDQDRGWAWMVLIATVLVQGLTLGFPSCVGVFFKDLQHDFQATNSETSWFPSIMTAVLHAGGPLCSILVERFGCRITVMLGGLLSGVGMVASAFSKSLSELYITAGFITGLGSSFSFQAGVTVLGYYFIQRRALANALASTGVSLGLTLWPLISQYLLDEMGWRNTFLIFGGVLLNCCVCGAVMRPVPVKLPALSLKSCSEQSTEGVHLPNGNTLHHKEQCQSRYTACFQTLKKYLAFDIFCKNKGYQIYTLGVTWMVMGFVLPLVYLVPYAILNGVEEQKAALLISIIGFINIFMRPMAGLLSGLSVFTGRRIYLFSSAVMLNGLSNLICAASAEYSILVLYCLVYSVSMSVIGALLFQVLMEVVEMDRFSSALGLFTILESITILIGPPLAGLLVDVTGHFSYVFYASSFFMVSAALFMGLSFCTMEAKNKLKEINKPPPEDPSKGKYIEVPTEFGPMKNGPPEVIYITSI</sequence>
<dbReference type="PANTHER" id="PTHR11360">
    <property type="entry name" value="MONOCARBOXYLATE TRANSPORTER"/>
    <property type="match status" value="1"/>
</dbReference>
<evidence type="ECO:0000313" key="5">
    <source>
        <dbReference type="RefSeq" id="XP_025032429.1"/>
    </source>
</evidence>
<evidence type="ECO:0000256" key="1">
    <source>
        <dbReference type="ARBA" id="ARBA00004141"/>
    </source>
</evidence>
<name>A0A9F5JCC6_PYTBI</name>
<feature type="transmembrane region" description="Helical" evidence="2">
    <location>
        <begin position="195"/>
        <end position="214"/>
    </location>
</feature>
<comment type="subcellular location">
    <subcellularLocation>
        <location evidence="1">Membrane</location>
        <topology evidence="1">Multi-pass membrane protein</topology>
    </subcellularLocation>
</comment>
<organism evidence="4 5">
    <name type="scientific">Python bivittatus</name>
    <name type="common">Burmese python</name>
    <name type="synonym">Python molurus bivittatus</name>
    <dbReference type="NCBI Taxonomy" id="176946"/>
    <lineage>
        <taxon>Eukaryota</taxon>
        <taxon>Metazoa</taxon>
        <taxon>Chordata</taxon>
        <taxon>Craniata</taxon>
        <taxon>Vertebrata</taxon>
        <taxon>Euteleostomi</taxon>
        <taxon>Lepidosauria</taxon>
        <taxon>Squamata</taxon>
        <taxon>Bifurcata</taxon>
        <taxon>Unidentata</taxon>
        <taxon>Episquamata</taxon>
        <taxon>Toxicofera</taxon>
        <taxon>Serpentes</taxon>
        <taxon>Henophidia</taxon>
        <taxon>Pythonidae</taxon>
        <taxon>Python</taxon>
    </lineage>
</organism>
<keyword evidence="2" id="KW-0472">Membrane</keyword>
<dbReference type="SUPFAM" id="SSF103473">
    <property type="entry name" value="MFS general substrate transporter"/>
    <property type="match status" value="1"/>
</dbReference>
<dbReference type="Gene3D" id="1.20.1250.20">
    <property type="entry name" value="MFS general substrate transporter like domains"/>
    <property type="match status" value="2"/>
</dbReference>
<gene>
    <name evidence="5" type="primary">SLC16A5</name>
</gene>
<reference evidence="5" key="1">
    <citation type="submission" date="2025-08" db="UniProtKB">
        <authorList>
            <consortium name="RefSeq"/>
        </authorList>
    </citation>
    <scope>IDENTIFICATION</scope>
    <source>
        <tissue evidence="5">Liver</tissue>
    </source>
</reference>
<feature type="transmembrane region" description="Helical" evidence="2">
    <location>
        <begin position="370"/>
        <end position="392"/>
    </location>
</feature>
<feature type="transmembrane region" description="Helical" evidence="2">
    <location>
        <begin position="131"/>
        <end position="157"/>
    </location>
</feature>
<keyword evidence="4" id="KW-1185">Reference proteome</keyword>
<dbReference type="Pfam" id="PF07690">
    <property type="entry name" value="MFS_1"/>
    <property type="match status" value="1"/>
</dbReference>
<dbReference type="RefSeq" id="XP_025032429.1">
    <property type="nucleotide sequence ID" value="XM_025176661.1"/>
</dbReference>
<dbReference type="InterPro" id="IPR011701">
    <property type="entry name" value="MFS"/>
</dbReference>
<dbReference type="AlphaFoldDB" id="A0A9F5JCC6"/>
<accession>A0A9F5JCC6</accession>
<dbReference type="PROSITE" id="PS50850">
    <property type="entry name" value="MFS"/>
    <property type="match status" value="1"/>
</dbReference>
<dbReference type="CDD" id="cd17425">
    <property type="entry name" value="MFS_MCT6"/>
    <property type="match status" value="1"/>
</dbReference>
<dbReference type="InterPro" id="IPR036259">
    <property type="entry name" value="MFS_trans_sf"/>
</dbReference>
<feature type="transmembrane region" description="Helical" evidence="2">
    <location>
        <begin position="37"/>
        <end position="63"/>
    </location>
</feature>
<dbReference type="Proteomes" id="UP000695026">
    <property type="component" value="Unplaced"/>
</dbReference>
<evidence type="ECO:0000313" key="4">
    <source>
        <dbReference type="Proteomes" id="UP000695026"/>
    </source>
</evidence>
<dbReference type="GeneID" id="103064331"/>
<proteinExistence type="predicted"/>
<dbReference type="GO" id="GO:0008028">
    <property type="term" value="F:monocarboxylic acid transmembrane transporter activity"/>
    <property type="evidence" value="ECO:0007669"/>
    <property type="project" value="TreeGrafter"/>
</dbReference>
<dbReference type="InterPro" id="IPR020846">
    <property type="entry name" value="MFS_dom"/>
</dbReference>
<dbReference type="InterPro" id="IPR050327">
    <property type="entry name" value="Proton-linked_MCT"/>
</dbReference>